<evidence type="ECO:0000256" key="1">
    <source>
        <dbReference type="SAM" id="SignalP"/>
    </source>
</evidence>
<reference evidence="2" key="1">
    <citation type="submission" date="2023-08" db="EMBL/GenBank/DDBJ databases">
        <title>Chromosome-level Genome Assembly of mud carp (Cirrhinus molitorella).</title>
        <authorList>
            <person name="Liu H."/>
        </authorList>
    </citation>
    <scope>NUCLEOTIDE SEQUENCE</scope>
    <source>
        <strain evidence="2">Prfri</strain>
        <tissue evidence="2">Muscle</tissue>
    </source>
</reference>
<gene>
    <name evidence="2" type="ORF">Q8A67_019474</name>
</gene>
<evidence type="ECO:0000313" key="2">
    <source>
        <dbReference type="EMBL" id="KAK2878683.1"/>
    </source>
</evidence>
<dbReference type="Proteomes" id="UP001187343">
    <property type="component" value="Unassembled WGS sequence"/>
</dbReference>
<keyword evidence="1" id="KW-0732">Signal</keyword>
<proteinExistence type="predicted"/>
<organism evidence="2 3">
    <name type="scientific">Cirrhinus molitorella</name>
    <name type="common">mud carp</name>
    <dbReference type="NCBI Taxonomy" id="172907"/>
    <lineage>
        <taxon>Eukaryota</taxon>
        <taxon>Metazoa</taxon>
        <taxon>Chordata</taxon>
        <taxon>Craniata</taxon>
        <taxon>Vertebrata</taxon>
        <taxon>Euteleostomi</taxon>
        <taxon>Actinopterygii</taxon>
        <taxon>Neopterygii</taxon>
        <taxon>Teleostei</taxon>
        <taxon>Ostariophysi</taxon>
        <taxon>Cypriniformes</taxon>
        <taxon>Cyprinidae</taxon>
        <taxon>Labeoninae</taxon>
        <taxon>Labeonini</taxon>
        <taxon>Cirrhinus</taxon>
    </lineage>
</organism>
<name>A0AA88TPS4_9TELE</name>
<dbReference type="AlphaFoldDB" id="A0AA88TPS4"/>
<feature type="chain" id="PRO_5041662831" description="Secreted protein" evidence="1">
    <location>
        <begin position="31"/>
        <end position="174"/>
    </location>
</feature>
<sequence>MVSVFVYVWWVTWRPMAACLAVSLIQCCNGGTDGAAESRLQQRSSTDRGAPHSHLTTTLRSAWGTRPYSTVCLSVNHSPWLLVFLESLRAHIQATFTKTGTQSSFREYCSRTNQRSKLEFVLHYLAKSYLAKSQQPCCRSSWPMFFILNANGGQETSLCVESESKDEEEKGFNF</sequence>
<evidence type="ECO:0000313" key="3">
    <source>
        <dbReference type="Proteomes" id="UP001187343"/>
    </source>
</evidence>
<protein>
    <recommendedName>
        <fullName evidence="4">Secreted protein</fullName>
    </recommendedName>
</protein>
<dbReference type="EMBL" id="JAUYZG010000019">
    <property type="protein sequence ID" value="KAK2878683.1"/>
    <property type="molecule type" value="Genomic_DNA"/>
</dbReference>
<feature type="signal peptide" evidence="1">
    <location>
        <begin position="1"/>
        <end position="30"/>
    </location>
</feature>
<accession>A0AA88TPS4</accession>
<comment type="caution">
    <text evidence="2">The sequence shown here is derived from an EMBL/GenBank/DDBJ whole genome shotgun (WGS) entry which is preliminary data.</text>
</comment>
<keyword evidence="3" id="KW-1185">Reference proteome</keyword>
<evidence type="ECO:0008006" key="4">
    <source>
        <dbReference type="Google" id="ProtNLM"/>
    </source>
</evidence>